<feature type="coiled-coil region" evidence="1">
    <location>
        <begin position="690"/>
        <end position="717"/>
    </location>
</feature>
<keyword evidence="4" id="KW-1185">Reference proteome</keyword>
<feature type="compositionally biased region" description="Basic and acidic residues" evidence="2">
    <location>
        <begin position="1065"/>
        <end position="1076"/>
    </location>
</feature>
<dbReference type="GeneID" id="54476619"/>
<gene>
    <name evidence="3" type="ORF">BDY17DRAFT_312385</name>
</gene>
<evidence type="ECO:0000313" key="3">
    <source>
        <dbReference type="EMBL" id="KAF2480494.1"/>
    </source>
</evidence>
<feature type="compositionally biased region" description="Basic and acidic residues" evidence="2">
    <location>
        <begin position="946"/>
        <end position="957"/>
    </location>
</feature>
<dbReference type="AlphaFoldDB" id="A0A6A6PLG0"/>
<feature type="region of interest" description="Disordered" evidence="2">
    <location>
        <begin position="199"/>
        <end position="244"/>
    </location>
</feature>
<feature type="region of interest" description="Disordered" evidence="2">
    <location>
        <begin position="990"/>
        <end position="1235"/>
    </location>
</feature>
<reference evidence="3" key="1">
    <citation type="journal article" date="2020" name="Stud. Mycol.">
        <title>101 Dothideomycetes genomes: a test case for predicting lifestyles and emergence of pathogens.</title>
        <authorList>
            <person name="Haridas S."/>
            <person name="Albert R."/>
            <person name="Binder M."/>
            <person name="Bloem J."/>
            <person name="Labutti K."/>
            <person name="Salamov A."/>
            <person name="Andreopoulos B."/>
            <person name="Baker S."/>
            <person name="Barry K."/>
            <person name="Bills G."/>
            <person name="Bluhm B."/>
            <person name="Cannon C."/>
            <person name="Castanera R."/>
            <person name="Culley D."/>
            <person name="Daum C."/>
            <person name="Ezra D."/>
            <person name="Gonzalez J."/>
            <person name="Henrissat B."/>
            <person name="Kuo A."/>
            <person name="Liang C."/>
            <person name="Lipzen A."/>
            <person name="Lutzoni F."/>
            <person name="Magnuson J."/>
            <person name="Mondo S."/>
            <person name="Nolan M."/>
            <person name="Ohm R."/>
            <person name="Pangilinan J."/>
            <person name="Park H.-J."/>
            <person name="Ramirez L."/>
            <person name="Alfaro M."/>
            <person name="Sun H."/>
            <person name="Tritt A."/>
            <person name="Yoshinaga Y."/>
            <person name="Zwiers L.-H."/>
            <person name="Turgeon B."/>
            <person name="Goodwin S."/>
            <person name="Spatafora J."/>
            <person name="Crous P."/>
            <person name="Grigoriev I."/>
        </authorList>
    </citation>
    <scope>NUCLEOTIDE SEQUENCE</scope>
    <source>
        <strain evidence="3">CBS 113389</strain>
    </source>
</reference>
<dbReference type="RefSeq" id="XP_033587064.1">
    <property type="nucleotide sequence ID" value="XM_033735617.1"/>
</dbReference>
<keyword evidence="1" id="KW-0175">Coiled coil</keyword>
<feature type="compositionally biased region" description="Basic and acidic residues" evidence="2">
    <location>
        <begin position="899"/>
        <end position="909"/>
    </location>
</feature>
<organism evidence="3 4">
    <name type="scientific">Neohortaea acidophila</name>
    <dbReference type="NCBI Taxonomy" id="245834"/>
    <lineage>
        <taxon>Eukaryota</taxon>
        <taxon>Fungi</taxon>
        <taxon>Dikarya</taxon>
        <taxon>Ascomycota</taxon>
        <taxon>Pezizomycotina</taxon>
        <taxon>Dothideomycetes</taxon>
        <taxon>Dothideomycetidae</taxon>
        <taxon>Mycosphaerellales</taxon>
        <taxon>Teratosphaeriaceae</taxon>
        <taxon>Neohortaea</taxon>
    </lineage>
</organism>
<feature type="compositionally biased region" description="Basic residues" evidence="2">
    <location>
        <begin position="1108"/>
        <end position="1118"/>
    </location>
</feature>
<feature type="compositionally biased region" description="Acidic residues" evidence="2">
    <location>
        <begin position="1005"/>
        <end position="1018"/>
    </location>
</feature>
<accession>A0A6A6PLG0</accession>
<dbReference type="Proteomes" id="UP000799767">
    <property type="component" value="Unassembled WGS sequence"/>
</dbReference>
<sequence length="1235" mass="138040">MDPNKDPMRWLITSMEGVLRRMGKLDYLIYVDKKFTAFDAMNGEIQVLQKKVLTREDEDKKALNKLTAKDIQVENRLLFLEGRDKPSIAQWTECVRHLEATVARCIALKEEKDELVDCVASLKQERDAQGAGIPLLEQKIQRQTAAIEALVDAKSKHAKLIASLEQDKNTSTERIGQLEQQTTDVENLKRELAKLIASLEQDKSMPPERIGQLEQKDVEHETRLTSLEQTQCEQAETTNKQTADLKSLNDARSEHAELISQLQQKNVEQHQDGLRALHHEQWQQSGQMSRLAETTNNQMADIRSLNKASSDHAELISQLEQKNVDHEAGFRAFHQTQCDQADQINRVAEATNNQTADIGSLHKASSDHMGLIRQLEKKNVEHEAGLRAFYQTQYGQAGQIGRLAETTDNQTANIETLDVARRDHSEQISWLQEKDVKLETALTSLEQTTQGHANQISELAQTANNRSNVDFLDGKSTEHANLISQLQQKGVEHDDGFKALEQRTREHEVRVSQLGQTADNQTAGIKSLDETRTEHTNLISQLQQGRKEQSDLIQAQGMRLTAVAALLERPTPNEPEDEQYTTRALPELLQQPTTSQQPDDDDTHDIALPHQAYEAHFASLQETIEALAESFDAWTQEGDEHFGAIDVRLGSLESARPAEHDTRFSLPEGSIRQVAEGLQNLIASSKQELVAEWKQRIDVLAAQIKDAERQRKSAGRMNEDVGPMKTQIEDLVAAAANNASEVKRANESVTSLETRIDTFGSQGREQAQRDDEALEQRLSARLLLADEVLEKKLGARLHVAEETAKELTVAKERLDELSSRIEPEMKAEKKRLDAVEKLVKHHRHTREIKRLDDLTELVASRFSAREKRVGELGAHISTQAREDGDKQPIETDNPAQKGKRNELNERAAPREPGGSKTRSSMANTGADASFRRTPEPTPALQSAYNNRDREVLDETTKAKGMRRPTGTIARTNGCQLTTLLVDTMDAMMEDAGEEASGSQSTGEESYNEDSTSDEESSAEDSANKEPRRSARQPKPIETPAGMVDWKAAKDLAKQRRQQLSASAKLSKENAAQREESSNEESANEGPRRSARQPKPIETPAGMVDWKAARTRAKTRRHQLSALAKSPSKNASPGEESSDDEPRRSARQPKPVGVPADMVNWKAVKDLAKQRRQVERPMQEAASPKRRGRPRKIVTDPSGTNPRRKIIASSKAIPHPVTRLSCMEKGAPRGGRGRRG</sequence>
<dbReference type="EMBL" id="MU001639">
    <property type="protein sequence ID" value="KAF2480494.1"/>
    <property type="molecule type" value="Genomic_DNA"/>
</dbReference>
<feature type="compositionally biased region" description="Polar residues" evidence="2">
    <location>
        <begin position="224"/>
        <end position="244"/>
    </location>
</feature>
<evidence type="ECO:0000313" key="4">
    <source>
        <dbReference type="Proteomes" id="UP000799767"/>
    </source>
</evidence>
<feature type="region of interest" description="Disordered" evidence="2">
    <location>
        <begin position="873"/>
        <end position="970"/>
    </location>
</feature>
<feature type="compositionally biased region" description="Basic and acidic residues" evidence="2">
    <location>
        <begin position="214"/>
        <end position="223"/>
    </location>
</feature>
<name>A0A6A6PLG0_9PEZI</name>
<feature type="compositionally biased region" description="Basic and acidic residues" evidence="2">
    <location>
        <begin position="880"/>
        <end position="889"/>
    </location>
</feature>
<feature type="compositionally biased region" description="Basic and acidic residues" evidence="2">
    <location>
        <begin position="1162"/>
        <end position="1177"/>
    </location>
</feature>
<evidence type="ECO:0000256" key="2">
    <source>
        <dbReference type="SAM" id="MobiDB-lite"/>
    </source>
</evidence>
<protein>
    <submittedName>
        <fullName evidence="3">Uncharacterized protein</fullName>
    </submittedName>
</protein>
<evidence type="ECO:0000256" key="1">
    <source>
        <dbReference type="SAM" id="Coils"/>
    </source>
</evidence>
<proteinExistence type="predicted"/>